<sequence length="137" mass="15184">MKIHKYFGLNLTFLPEAVVLAVENTRLERPPLACGYKTVHRSTIPVSVKFCHGFSGISLTGKDLRPSGGDNACQQEGEPSDGGKRSQIDRYGLALNGWSKKGFMGLRYASGLLHHWMECSIGPFECPSTWMPRRSGR</sequence>
<dbReference type="AlphaFoldDB" id="A0A8X6X7S6"/>
<proteinExistence type="predicted"/>
<evidence type="ECO:0000313" key="3">
    <source>
        <dbReference type="Proteomes" id="UP000886998"/>
    </source>
</evidence>
<gene>
    <name evidence="2" type="ORF">TNIN_468141</name>
</gene>
<dbReference type="EMBL" id="BMAV01006585">
    <property type="protein sequence ID" value="GFY48637.1"/>
    <property type="molecule type" value="Genomic_DNA"/>
</dbReference>
<feature type="region of interest" description="Disordered" evidence="1">
    <location>
        <begin position="62"/>
        <end position="87"/>
    </location>
</feature>
<accession>A0A8X6X7S6</accession>
<keyword evidence="3" id="KW-1185">Reference proteome</keyword>
<comment type="caution">
    <text evidence="2">The sequence shown here is derived from an EMBL/GenBank/DDBJ whole genome shotgun (WGS) entry which is preliminary data.</text>
</comment>
<evidence type="ECO:0000313" key="2">
    <source>
        <dbReference type="EMBL" id="GFY48637.1"/>
    </source>
</evidence>
<protein>
    <submittedName>
        <fullName evidence="2">Uncharacterized protein</fullName>
    </submittedName>
</protein>
<organism evidence="2 3">
    <name type="scientific">Trichonephila inaurata madagascariensis</name>
    <dbReference type="NCBI Taxonomy" id="2747483"/>
    <lineage>
        <taxon>Eukaryota</taxon>
        <taxon>Metazoa</taxon>
        <taxon>Ecdysozoa</taxon>
        <taxon>Arthropoda</taxon>
        <taxon>Chelicerata</taxon>
        <taxon>Arachnida</taxon>
        <taxon>Araneae</taxon>
        <taxon>Araneomorphae</taxon>
        <taxon>Entelegynae</taxon>
        <taxon>Araneoidea</taxon>
        <taxon>Nephilidae</taxon>
        <taxon>Trichonephila</taxon>
        <taxon>Trichonephila inaurata</taxon>
    </lineage>
</organism>
<reference evidence="2" key="1">
    <citation type="submission" date="2020-08" db="EMBL/GenBank/DDBJ databases">
        <title>Multicomponent nature underlies the extraordinary mechanical properties of spider dragline silk.</title>
        <authorList>
            <person name="Kono N."/>
            <person name="Nakamura H."/>
            <person name="Mori M."/>
            <person name="Yoshida Y."/>
            <person name="Ohtoshi R."/>
            <person name="Malay A.D."/>
            <person name="Moran D.A.P."/>
            <person name="Tomita M."/>
            <person name="Numata K."/>
            <person name="Arakawa K."/>
        </authorList>
    </citation>
    <scope>NUCLEOTIDE SEQUENCE</scope>
</reference>
<name>A0A8X6X7S6_9ARAC</name>
<dbReference type="Proteomes" id="UP000886998">
    <property type="component" value="Unassembled WGS sequence"/>
</dbReference>
<evidence type="ECO:0000256" key="1">
    <source>
        <dbReference type="SAM" id="MobiDB-lite"/>
    </source>
</evidence>